<sequence>MEAKRRRQASGRRWKEWSCRTFKQDERGSEKALSSGPWRRRWSVLPQFGEDRIVLEASISSNAGMSTKKSEDFQKDVVSMWPSPLLVLVQLL</sequence>
<gene>
    <name evidence="1" type="ORF">Sradi_3664800</name>
</gene>
<accession>A0AAW2QIT1</accession>
<organism evidence="1">
    <name type="scientific">Sesamum radiatum</name>
    <name type="common">Black benniseed</name>
    <dbReference type="NCBI Taxonomy" id="300843"/>
    <lineage>
        <taxon>Eukaryota</taxon>
        <taxon>Viridiplantae</taxon>
        <taxon>Streptophyta</taxon>
        <taxon>Embryophyta</taxon>
        <taxon>Tracheophyta</taxon>
        <taxon>Spermatophyta</taxon>
        <taxon>Magnoliopsida</taxon>
        <taxon>eudicotyledons</taxon>
        <taxon>Gunneridae</taxon>
        <taxon>Pentapetalae</taxon>
        <taxon>asterids</taxon>
        <taxon>lamiids</taxon>
        <taxon>Lamiales</taxon>
        <taxon>Pedaliaceae</taxon>
        <taxon>Sesamum</taxon>
    </lineage>
</organism>
<evidence type="ECO:0000313" key="1">
    <source>
        <dbReference type="EMBL" id="KAL0367747.1"/>
    </source>
</evidence>
<proteinExistence type="predicted"/>
<dbReference type="EMBL" id="JACGWJ010000015">
    <property type="protein sequence ID" value="KAL0367747.1"/>
    <property type="molecule type" value="Genomic_DNA"/>
</dbReference>
<dbReference type="AlphaFoldDB" id="A0AAW2QIT1"/>
<name>A0AAW2QIT1_SESRA</name>
<comment type="caution">
    <text evidence="1">The sequence shown here is derived from an EMBL/GenBank/DDBJ whole genome shotgun (WGS) entry which is preliminary data.</text>
</comment>
<protein>
    <submittedName>
        <fullName evidence="1">Uncharacterized protein</fullName>
    </submittedName>
</protein>
<reference evidence="1" key="2">
    <citation type="journal article" date="2024" name="Plant">
        <title>Genomic evolution and insights into agronomic trait innovations of Sesamum species.</title>
        <authorList>
            <person name="Miao H."/>
            <person name="Wang L."/>
            <person name="Qu L."/>
            <person name="Liu H."/>
            <person name="Sun Y."/>
            <person name="Le M."/>
            <person name="Wang Q."/>
            <person name="Wei S."/>
            <person name="Zheng Y."/>
            <person name="Lin W."/>
            <person name="Duan Y."/>
            <person name="Cao H."/>
            <person name="Xiong S."/>
            <person name="Wang X."/>
            <person name="Wei L."/>
            <person name="Li C."/>
            <person name="Ma Q."/>
            <person name="Ju M."/>
            <person name="Zhao R."/>
            <person name="Li G."/>
            <person name="Mu C."/>
            <person name="Tian Q."/>
            <person name="Mei H."/>
            <person name="Zhang T."/>
            <person name="Gao T."/>
            <person name="Zhang H."/>
        </authorList>
    </citation>
    <scope>NUCLEOTIDE SEQUENCE</scope>
    <source>
        <strain evidence="1">G02</strain>
    </source>
</reference>
<reference evidence="1" key="1">
    <citation type="submission" date="2020-06" db="EMBL/GenBank/DDBJ databases">
        <authorList>
            <person name="Li T."/>
            <person name="Hu X."/>
            <person name="Zhang T."/>
            <person name="Song X."/>
            <person name="Zhang H."/>
            <person name="Dai N."/>
            <person name="Sheng W."/>
            <person name="Hou X."/>
            <person name="Wei L."/>
        </authorList>
    </citation>
    <scope>NUCLEOTIDE SEQUENCE</scope>
    <source>
        <strain evidence="1">G02</strain>
        <tissue evidence="1">Leaf</tissue>
    </source>
</reference>